<sequence length="195" mass="19288">MTAVKNSLSALLATVAGAFLVVGCSSPQTGQAVPSTGSGAASSTSAAGSSPTANTSLASIKPCDLLTSQEAAQFKAQGPGQVGDTQASGSTSACGWHGRSADDSSVSFGIDIRASQGVDELRANGGTITDGKVNSRTARQLQTVNAGCILTLAVTPNSRVDVSVVVAASPNATEACQIASNIATIIEPKLPPEAK</sequence>
<evidence type="ECO:0000313" key="3">
    <source>
        <dbReference type="EMBL" id="GHF59246.1"/>
    </source>
</evidence>
<feature type="signal peptide" evidence="2">
    <location>
        <begin position="1"/>
        <end position="18"/>
    </location>
</feature>
<keyword evidence="4" id="KW-1185">Reference proteome</keyword>
<gene>
    <name evidence="3" type="ORF">GCM10017566_35930</name>
</gene>
<evidence type="ECO:0000313" key="4">
    <source>
        <dbReference type="Proteomes" id="UP000658656"/>
    </source>
</evidence>
<evidence type="ECO:0000256" key="1">
    <source>
        <dbReference type="SAM" id="MobiDB-lite"/>
    </source>
</evidence>
<evidence type="ECO:0008006" key="5">
    <source>
        <dbReference type="Google" id="ProtNLM"/>
    </source>
</evidence>
<protein>
    <recommendedName>
        <fullName evidence="5">DUF3558 domain-containing protein</fullName>
    </recommendedName>
</protein>
<dbReference type="AlphaFoldDB" id="A0A8H9ME85"/>
<feature type="chain" id="PRO_5039365079" description="DUF3558 domain-containing protein" evidence="2">
    <location>
        <begin position="19"/>
        <end position="195"/>
    </location>
</feature>
<dbReference type="InterPro" id="IPR024520">
    <property type="entry name" value="DUF3558"/>
</dbReference>
<feature type="compositionally biased region" description="Low complexity" evidence="1">
    <location>
        <begin position="34"/>
        <end position="53"/>
    </location>
</feature>
<name>A0A8H9ME85_9PSEU</name>
<reference evidence="3" key="1">
    <citation type="journal article" date="2014" name="Int. J. Syst. Evol. Microbiol.">
        <title>Complete genome sequence of Corynebacterium casei LMG S-19264T (=DSM 44701T), isolated from a smear-ripened cheese.</title>
        <authorList>
            <consortium name="US DOE Joint Genome Institute (JGI-PGF)"/>
            <person name="Walter F."/>
            <person name="Albersmeier A."/>
            <person name="Kalinowski J."/>
            <person name="Ruckert C."/>
        </authorList>
    </citation>
    <scope>NUCLEOTIDE SEQUENCE</scope>
    <source>
        <strain evidence="3">CGMCC 4.7679</strain>
    </source>
</reference>
<accession>A0A8H9ME85</accession>
<feature type="compositionally biased region" description="Polar residues" evidence="1">
    <location>
        <begin position="83"/>
        <end position="93"/>
    </location>
</feature>
<dbReference type="Pfam" id="PF12079">
    <property type="entry name" value="DUF3558"/>
    <property type="match status" value="1"/>
</dbReference>
<keyword evidence="2" id="KW-0732">Signal</keyword>
<dbReference type="PROSITE" id="PS51257">
    <property type="entry name" value="PROKAR_LIPOPROTEIN"/>
    <property type="match status" value="1"/>
</dbReference>
<dbReference type="RefSeq" id="WP_145936062.1">
    <property type="nucleotide sequence ID" value="NZ_BNAV01000004.1"/>
</dbReference>
<dbReference type="OrthoDB" id="3628055at2"/>
<reference evidence="3" key="2">
    <citation type="submission" date="2020-09" db="EMBL/GenBank/DDBJ databases">
        <authorList>
            <person name="Sun Q."/>
            <person name="Zhou Y."/>
        </authorList>
    </citation>
    <scope>NUCLEOTIDE SEQUENCE</scope>
    <source>
        <strain evidence="3">CGMCC 4.7679</strain>
    </source>
</reference>
<feature type="region of interest" description="Disordered" evidence="1">
    <location>
        <begin position="31"/>
        <end position="53"/>
    </location>
</feature>
<comment type="caution">
    <text evidence="3">The sequence shown here is derived from an EMBL/GenBank/DDBJ whole genome shotgun (WGS) entry which is preliminary data.</text>
</comment>
<feature type="region of interest" description="Disordered" evidence="1">
    <location>
        <begin position="74"/>
        <end position="101"/>
    </location>
</feature>
<proteinExistence type="predicted"/>
<dbReference type="Proteomes" id="UP000658656">
    <property type="component" value="Unassembled WGS sequence"/>
</dbReference>
<dbReference type="EMBL" id="BNAV01000004">
    <property type="protein sequence ID" value="GHF59246.1"/>
    <property type="molecule type" value="Genomic_DNA"/>
</dbReference>
<evidence type="ECO:0000256" key="2">
    <source>
        <dbReference type="SAM" id="SignalP"/>
    </source>
</evidence>
<organism evidence="3 4">
    <name type="scientific">Amycolatopsis bartoniae</name>
    <dbReference type="NCBI Taxonomy" id="941986"/>
    <lineage>
        <taxon>Bacteria</taxon>
        <taxon>Bacillati</taxon>
        <taxon>Actinomycetota</taxon>
        <taxon>Actinomycetes</taxon>
        <taxon>Pseudonocardiales</taxon>
        <taxon>Pseudonocardiaceae</taxon>
        <taxon>Amycolatopsis</taxon>
    </lineage>
</organism>